<evidence type="ECO:0000259" key="8">
    <source>
        <dbReference type="PROSITE" id="PS50110"/>
    </source>
</evidence>
<dbReference type="Gene3D" id="3.30.70.1230">
    <property type="entry name" value="Nucleotide cyclase"/>
    <property type="match status" value="1"/>
</dbReference>
<dbReference type="Pfam" id="PF00072">
    <property type="entry name" value="Response_reg"/>
    <property type="match status" value="1"/>
</dbReference>
<dbReference type="SMART" id="SM00044">
    <property type="entry name" value="CYCc"/>
    <property type="match status" value="1"/>
</dbReference>
<evidence type="ECO:0000313" key="11">
    <source>
        <dbReference type="Proteomes" id="UP000064029"/>
    </source>
</evidence>
<evidence type="ECO:0000259" key="9">
    <source>
        <dbReference type="PROSITE" id="PS50125"/>
    </source>
</evidence>
<accession>A0A103R5X7</accession>
<dbReference type="InterPro" id="IPR001054">
    <property type="entry name" value="A/G_cyclase"/>
</dbReference>
<evidence type="ECO:0000256" key="6">
    <source>
        <dbReference type="ARBA" id="ARBA00023239"/>
    </source>
</evidence>
<dbReference type="Pfam" id="PF00211">
    <property type="entry name" value="Guanylate_cyc"/>
    <property type="match status" value="1"/>
</dbReference>
<sequence length="395" mass="43765">MIDSSAILDARILVVDDLEANILLLEQILHRAGYTHVASTMDAAAVCELHRRNGYDLILLDLQMPGIDGFQVMESLKEIEADSYLPVIVITAQPTHKLHALQAGAKDFISKPFDLAEVLMRVRNMLEVRLLHRALRDYGKALEQKVREVEASRELIREQSDELKGLYAKVVAEQKVSERLLLNMLPSPIAERLKAHLDDIADSFPEVIADRFSEVSVLFADIVDFTCFSAGMRPEQLVEMLNEIFTEFDHIADARGLEKIKTIGDAYMAAAGLPFPVADHAQRAAHMALDMIDALARFNALRRCNLQLRIGINSGEVVAGVIGKRKFIYDLWGMAVNLASRMESQGVAGRVQLTEATRERLGDPFVCEARGTIAAKGMGELRTWFLVGRAGAAAS</sequence>
<dbReference type="SMART" id="SM00448">
    <property type="entry name" value="REC"/>
    <property type="match status" value="1"/>
</dbReference>
<dbReference type="InterPro" id="IPR050401">
    <property type="entry name" value="Cyclic_nucleotide_synthase"/>
</dbReference>
<feature type="modified residue" description="4-aspartylphosphate" evidence="7">
    <location>
        <position position="61"/>
    </location>
</feature>
<keyword evidence="6" id="KW-0456">Lyase</keyword>
<dbReference type="CDD" id="cd07302">
    <property type="entry name" value="CHD"/>
    <property type="match status" value="1"/>
</dbReference>
<evidence type="ECO:0000256" key="7">
    <source>
        <dbReference type="PROSITE-ProRule" id="PRU00169"/>
    </source>
</evidence>
<dbReference type="InterPro" id="IPR001789">
    <property type="entry name" value="Sig_transdc_resp-reg_receiver"/>
</dbReference>
<feature type="domain" description="Response regulatory" evidence="8">
    <location>
        <begin position="11"/>
        <end position="126"/>
    </location>
</feature>
<dbReference type="Gene3D" id="3.40.50.2300">
    <property type="match status" value="1"/>
</dbReference>
<evidence type="ECO:0000256" key="1">
    <source>
        <dbReference type="ARBA" id="ARBA00004370"/>
    </source>
</evidence>
<gene>
    <name evidence="10" type="ORF">WJ33_30415</name>
</gene>
<dbReference type="SUPFAM" id="SSF55073">
    <property type="entry name" value="Nucleotide cyclase"/>
    <property type="match status" value="1"/>
</dbReference>
<dbReference type="CDD" id="cd17551">
    <property type="entry name" value="REC_RpfG-like"/>
    <property type="match status" value="1"/>
</dbReference>
<protein>
    <submittedName>
        <fullName evidence="10">Cyclase</fullName>
    </submittedName>
</protein>
<dbReference type="InterPro" id="IPR029787">
    <property type="entry name" value="Nucleotide_cyclase"/>
</dbReference>
<evidence type="ECO:0000256" key="2">
    <source>
        <dbReference type="ARBA" id="ARBA00022692"/>
    </source>
</evidence>
<feature type="domain" description="Guanylate cyclase" evidence="9">
    <location>
        <begin position="216"/>
        <end position="343"/>
    </location>
</feature>
<dbReference type="Proteomes" id="UP000064029">
    <property type="component" value="Unassembled WGS sequence"/>
</dbReference>
<dbReference type="AlphaFoldDB" id="A0A103R5X7"/>
<dbReference type="RefSeq" id="WP_059754746.1">
    <property type="nucleotide sequence ID" value="NZ_CP013416.1"/>
</dbReference>
<dbReference type="GO" id="GO:0009190">
    <property type="term" value="P:cyclic nucleotide biosynthetic process"/>
    <property type="evidence" value="ECO:0007669"/>
    <property type="project" value="InterPro"/>
</dbReference>
<evidence type="ECO:0000256" key="5">
    <source>
        <dbReference type="ARBA" id="ARBA00023136"/>
    </source>
</evidence>
<evidence type="ECO:0000313" key="10">
    <source>
        <dbReference type="EMBL" id="KVG61813.1"/>
    </source>
</evidence>
<proteinExistence type="predicted"/>
<dbReference type="GO" id="GO:0004016">
    <property type="term" value="F:adenylate cyclase activity"/>
    <property type="evidence" value="ECO:0007669"/>
    <property type="project" value="UniProtKB-ARBA"/>
</dbReference>
<dbReference type="GO" id="GO:0000166">
    <property type="term" value="F:nucleotide binding"/>
    <property type="evidence" value="ECO:0007669"/>
    <property type="project" value="UniProtKB-KW"/>
</dbReference>
<organism evidence="10 11">
    <name type="scientific">Burkholderia ubonensis</name>
    <dbReference type="NCBI Taxonomy" id="101571"/>
    <lineage>
        <taxon>Bacteria</taxon>
        <taxon>Pseudomonadati</taxon>
        <taxon>Pseudomonadota</taxon>
        <taxon>Betaproteobacteria</taxon>
        <taxon>Burkholderiales</taxon>
        <taxon>Burkholderiaceae</taxon>
        <taxon>Burkholderia</taxon>
        <taxon>Burkholderia cepacia complex</taxon>
    </lineage>
</organism>
<comment type="caution">
    <text evidence="10">The sequence shown here is derived from an EMBL/GenBank/DDBJ whole genome shotgun (WGS) entry which is preliminary data.</text>
</comment>
<keyword evidence="7" id="KW-0597">Phosphoprotein</keyword>
<dbReference type="PANTHER" id="PTHR11920:SF335">
    <property type="entry name" value="GUANYLATE CYCLASE"/>
    <property type="match status" value="1"/>
</dbReference>
<dbReference type="SUPFAM" id="SSF52172">
    <property type="entry name" value="CheY-like"/>
    <property type="match status" value="1"/>
</dbReference>
<keyword evidence="5" id="KW-0472">Membrane</keyword>
<dbReference type="OrthoDB" id="9802500at2"/>
<evidence type="ECO:0000256" key="4">
    <source>
        <dbReference type="ARBA" id="ARBA00022989"/>
    </source>
</evidence>
<dbReference type="PROSITE" id="PS50110">
    <property type="entry name" value="RESPONSE_REGULATORY"/>
    <property type="match status" value="1"/>
</dbReference>
<dbReference type="GO" id="GO:0016020">
    <property type="term" value="C:membrane"/>
    <property type="evidence" value="ECO:0007669"/>
    <property type="project" value="UniProtKB-SubCell"/>
</dbReference>
<evidence type="ECO:0000256" key="3">
    <source>
        <dbReference type="ARBA" id="ARBA00022741"/>
    </source>
</evidence>
<reference evidence="10 11" key="1">
    <citation type="submission" date="2015-11" db="EMBL/GenBank/DDBJ databases">
        <title>Expanding the genomic diversity of Burkholderia species for the development of highly accurate diagnostics.</title>
        <authorList>
            <person name="Sahl J."/>
            <person name="Keim P."/>
            <person name="Wagner D."/>
        </authorList>
    </citation>
    <scope>NUCLEOTIDE SEQUENCE [LARGE SCALE GENOMIC DNA]</scope>
    <source>
        <strain evidence="10 11">MSMB2036</strain>
    </source>
</reference>
<name>A0A103R5X7_9BURK</name>
<comment type="subcellular location">
    <subcellularLocation>
        <location evidence="1">Membrane</location>
    </subcellularLocation>
</comment>
<keyword evidence="4" id="KW-1133">Transmembrane helix</keyword>
<dbReference type="InterPro" id="IPR011006">
    <property type="entry name" value="CheY-like_superfamily"/>
</dbReference>
<dbReference type="EMBL" id="LOXM01000180">
    <property type="protein sequence ID" value="KVG61813.1"/>
    <property type="molecule type" value="Genomic_DNA"/>
</dbReference>
<dbReference type="GO" id="GO:0000160">
    <property type="term" value="P:phosphorelay signal transduction system"/>
    <property type="evidence" value="ECO:0007669"/>
    <property type="project" value="InterPro"/>
</dbReference>
<dbReference type="PANTHER" id="PTHR11920">
    <property type="entry name" value="GUANYLYL CYCLASE"/>
    <property type="match status" value="1"/>
</dbReference>
<dbReference type="PROSITE" id="PS50125">
    <property type="entry name" value="GUANYLATE_CYCLASE_2"/>
    <property type="match status" value="1"/>
</dbReference>
<keyword evidence="3" id="KW-0547">Nucleotide-binding</keyword>
<keyword evidence="2" id="KW-0812">Transmembrane</keyword>